<keyword evidence="3" id="KW-0560">Oxidoreductase</keyword>
<accession>F9Y8N6</accession>
<evidence type="ECO:0000256" key="4">
    <source>
        <dbReference type="SAM" id="SignalP"/>
    </source>
</evidence>
<dbReference type="AlphaFoldDB" id="F9Y8N6"/>
<gene>
    <name evidence="6" type="ordered locus">KVU_1366</name>
</gene>
<dbReference type="KEGG" id="kvl:KVU_1366"/>
<dbReference type="SMR" id="F9Y8N6"/>
<name>F9Y8N6_KETVW</name>
<dbReference type="EMBL" id="CP002018">
    <property type="protein sequence ID" value="AEM41205.1"/>
    <property type="molecule type" value="Genomic_DNA"/>
</dbReference>
<keyword evidence="4" id="KW-0732">Signal</keyword>
<feature type="signal peptide" evidence="4">
    <location>
        <begin position="1"/>
        <end position="23"/>
    </location>
</feature>
<evidence type="ECO:0000256" key="3">
    <source>
        <dbReference type="ARBA" id="ARBA00023002"/>
    </source>
</evidence>
<evidence type="ECO:0000313" key="7">
    <source>
        <dbReference type="Proteomes" id="UP000000692"/>
    </source>
</evidence>
<dbReference type="Proteomes" id="UP000000692">
    <property type="component" value="Chromosome"/>
</dbReference>
<comment type="similarity">
    <text evidence="2">Belongs to the bacterial PQQ dehydrogenase family.</text>
</comment>
<protein>
    <submittedName>
        <fullName evidence="6">Precursor of SSDB</fullName>
    </submittedName>
</protein>
<keyword evidence="7" id="KW-1185">Reference proteome</keyword>
<dbReference type="SMART" id="SM00564">
    <property type="entry name" value="PQQ"/>
    <property type="match status" value="7"/>
</dbReference>
<dbReference type="InterPro" id="IPR002372">
    <property type="entry name" value="PQQ_rpt_dom"/>
</dbReference>
<dbReference type="PANTHER" id="PTHR32303">
    <property type="entry name" value="QUINOPROTEIN ALCOHOL DEHYDROGENASE (CYTOCHROME C)"/>
    <property type="match status" value="1"/>
</dbReference>
<dbReference type="HOGENOM" id="CLU_018478_0_2_5"/>
<evidence type="ECO:0000256" key="1">
    <source>
        <dbReference type="ARBA" id="ARBA00001931"/>
    </source>
</evidence>
<dbReference type="SUPFAM" id="SSF50998">
    <property type="entry name" value="Quinoprotein alcohol dehydrogenase-like"/>
    <property type="match status" value="1"/>
</dbReference>
<dbReference type="eggNOG" id="COG4993">
    <property type="taxonomic scope" value="Bacteria"/>
</dbReference>
<evidence type="ECO:0000259" key="5">
    <source>
        <dbReference type="Pfam" id="PF01011"/>
    </source>
</evidence>
<dbReference type="InterPro" id="IPR011047">
    <property type="entry name" value="Quinoprotein_ADH-like_sf"/>
</dbReference>
<dbReference type="OrthoDB" id="9794322at2"/>
<comment type="cofactor">
    <cofactor evidence="1">
        <name>pyrroloquinoline quinone</name>
        <dbReference type="ChEBI" id="CHEBI:58442"/>
    </cofactor>
</comment>
<organism evidence="6 7">
    <name type="scientific">Ketogulonicigenium vulgare (strain WSH-001)</name>
    <dbReference type="NCBI Taxonomy" id="759362"/>
    <lineage>
        <taxon>Bacteria</taxon>
        <taxon>Pseudomonadati</taxon>
        <taxon>Pseudomonadota</taxon>
        <taxon>Alphaproteobacteria</taxon>
        <taxon>Rhodobacterales</taxon>
        <taxon>Roseobacteraceae</taxon>
        <taxon>Ketogulonicigenium</taxon>
    </lineage>
</organism>
<dbReference type="GO" id="GO:0016491">
    <property type="term" value="F:oxidoreductase activity"/>
    <property type="evidence" value="ECO:0007669"/>
    <property type="project" value="UniProtKB-KW"/>
</dbReference>
<sequence>MNPTTLLRTSAAVLLLTAPAAFAQVTPITDELLANPPAGEWINYGRNQENYRHSPLTQITADNVGQLQLVWARGMEAGAVQVTPMIHDGVMYLANPGDVIQALDAQTGDLIWEHRRQLPAVATLNAQGDRKRGVALYGTSLYFSSWDNHLIALDMETGQVVFDVERGSGEDGLTSNTTGPIVANGVIVAGSTCQYSPYGCFISGHDSATGEELWRNHFIPQPGEEGDETWGNDFEARWMTGVWGQITYDPVTNLVFYGSTGVGPASETQRGTPGGTLYGTNTRFAVRPDTGEIVWRHQTLPRDNWDQECTFEMMVANVDVQPSAEMEGLRAINPNAATGERRVLTGAPCKTGTMWSFDAASGEFLWARDTNYTNMIASIDETGLVTVNEDAVLKELDVEYDVCPTFLGGRDWSSAALNPDTGIYFLPLNNACYDIMAVDQEFSALDVYNTSATAKLAPGFENMGRIDAIDISTGRTLWSAERPAANYSPVLSTAGGVVFNGGTDRYFRALSQETGETLWQARLATVATGQAISYELDGVQYIAIGAGGLTYGTQLNAPLAEAIDSTSVGNAIYVFALPQ</sequence>
<feature type="domain" description="Pyrrolo-quinoline quinone repeat" evidence="5">
    <location>
        <begin position="41"/>
        <end position="319"/>
    </location>
</feature>
<feature type="domain" description="Pyrrolo-quinoline quinone repeat" evidence="5">
    <location>
        <begin position="484"/>
        <end position="542"/>
    </location>
</feature>
<proteinExistence type="inferred from homology"/>
<evidence type="ECO:0000313" key="6">
    <source>
        <dbReference type="EMBL" id="AEM41205.1"/>
    </source>
</evidence>
<evidence type="ECO:0000256" key="2">
    <source>
        <dbReference type="ARBA" id="ARBA00008156"/>
    </source>
</evidence>
<dbReference type="Pfam" id="PF01011">
    <property type="entry name" value="PQQ"/>
    <property type="match status" value="2"/>
</dbReference>
<dbReference type="InterPro" id="IPR018391">
    <property type="entry name" value="PQQ_b-propeller_rpt"/>
</dbReference>
<reference evidence="6 7" key="1">
    <citation type="journal article" date="2011" name="J. Bacteriol.">
        <title>Complete genome sequence of the industrial strain Ketogulonicigenium vulgare WSH-001.</title>
        <authorList>
            <person name="Liu L."/>
            <person name="Li Y."/>
            <person name="Zhang J."/>
            <person name="Zhou Z."/>
            <person name="Liu J."/>
            <person name="Li X."/>
            <person name="Zhou J."/>
            <person name="Du G."/>
            <person name="Wang L."/>
            <person name="Chen J."/>
        </authorList>
    </citation>
    <scope>NUCLEOTIDE SEQUENCE [LARGE SCALE GENOMIC DNA]</scope>
    <source>
        <strain evidence="6 7">WSH-001</strain>
    </source>
</reference>
<feature type="chain" id="PRO_5003391916" evidence="4">
    <location>
        <begin position="24"/>
        <end position="579"/>
    </location>
</feature>
<dbReference type="Gene3D" id="2.140.10.10">
    <property type="entry name" value="Quinoprotein alcohol dehydrogenase-like superfamily"/>
    <property type="match status" value="1"/>
</dbReference>
<dbReference type="RefSeq" id="WP_013384676.1">
    <property type="nucleotide sequence ID" value="NC_017384.1"/>
</dbReference>